<evidence type="ECO:0000256" key="2">
    <source>
        <dbReference type="ARBA" id="ARBA00022741"/>
    </source>
</evidence>
<dbReference type="AlphaFoldDB" id="A0A4P9UKF5"/>
<dbReference type="PROSITE" id="PS50110">
    <property type="entry name" value="RESPONSE_REGULATORY"/>
    <property type="match status" value="1"/>
</dbReference>
<dbReference type="CDD" id="cd17569">
    <property type="entry name" value="REC_HupR-like"/>
    <property type="match status" value="1"/>
</dbReference>
<dbReference type="GO" id="GO:0000160">
    <property type="term" value="P:phosphorelay signal transduction system"/>
    <property type="evidence" value="ECO:0007669"/>
    <property type="project" value="InterPro"/>
</dbReference>
<dbReference type="Gene3D" id="3.40.50.300">
    <property type="entry name" value="P-loop containing nucleotide triphosphate hydrolases"/>
    <property type="match status" value="1"/>
</dbReference>
<gene>
    <name evidence="6" type="ORF">EQU24_05000</name>
</gene>
<reference evidence="7" key="1">
    <citation type="journal article" date="2019" name="J. Bacteriol.">
        <title>A Mutagenic Screen Identifies a TonB-Dependent Receptor Required for the Lanthanide Metal Switch in the Type I Methanotroph 'Methylotuvimicrobium buryatense' 5GB1C.</title>
        <authorList>
            <person name="Groom J.D."/>
            <person name="Ford S.M."/>
            <person name="Pesesky M.W."/>
            <person name="Lidstrom M.E."/>
        </authorList>
    </citation>
    <scope>NUCLEOTIDE SEQUENCE [LARGE SCALE GENOMIC DNA]</scope>
    <source>
        <strain evidence="7">5GB1C</strain>
    </source>
</reference>
<evidence type="ECO:0000313" key="6">
    <source>
        <dbReference type="EMBL" id="QCW81674.1"/>
    </source>
</evidence>
<dbReference type="InterPro" id="IPR001789">
    <property type="entry name" value="Sig_transdc_resp-reg_receiver"/>
</dbReference>
<evidence type="ECO:0000256" key="3">
    <source>
        <dbReference type="ARBA" id="ARBA00022840"/>
    </source>
</evidence>
<dbReference type="KEGG" id="mbur:EQU24_05000"/>
<keyword evidence="7" id="KW-1185">Reference proteome</keyword>
<protein>
    <submittedName>
        <fullName evidence="6">Response regulator</fullName>
    </submittedName>
</protein>
<dbReference type="InterPro" id="IPR011006">
    <property type="entry name" value="CheY-like_superfamily"/>
</dbReference>
<dbReference type="InterPro" id="IPR001482">
    <property type="entry name" value="T2SS/T4SS_dom"/>
</dbReference>
<dbReference type="EMBL" id="CP035467">
    <property type="protein sequence ID" value="QCW81674.1"/>
    <property type="molecule type" value="Genomic_DNA"/>
</dbReference>
<dbReference type="Pfam" id="PF05157">
    <property type="entry name" value="MshEN"/>
    <property type="match status" value="1"/>
</dbReference>
<dbReference type="Gene3D" id="3.30.450.90">
    <property type="match status" value="1"/>
</dbReference>
<proteinExistence type="inferred from homology"/>
<dbReference type="InterPro" id="IPR037257">
    <property type="entry name" value="T2SS_E_N_sf"/>
</dbReference>
<name>A0A4P9UKF5_METBY</name>
<evidence type="ECO:0000256" key="4">
    <source>
        <dbReference type="PROSITE-ProRule" id="PRU00169"/>
    </source>
</evidence>
<dbReference type="Pfam" id="PF00437">
    <property type="entry name" value="T2SSE"/>
    <property type="match status" value="1"/>
</dbReference>
<dbReference type="PANTHER" id="PTHR30258:SF2">
    <property type="entry name" value="COMG OPERON PROTEIN 1"/>
    <property type="match status" value="1"/>
</dbReference>
<keyword evidence="3" id="KW-0067">ATP-binding</keyword>
<dbReference type="Pfam" id="PF00072">
    <property type="entry name" value="Response_reg"/>
    <property type="match status" value="1"/>
</dbReference>
<dbReference type="Gene3D" id="3.30.300.160">
    <property type="entry name" value="Type II secretion system, protein E, N-terminal domain"/>
    <property type="match status" value="1"/>
</dbReference>
<evidence type="ECO:0000256" key="1">
    <source>
        <dbReference type="ARBA" id="ARBA00006611"/>
    </source>
</evidence>
<accession>A0A4P9UKF5</accession>
<dbReference type="GO" id="GO:0005886">
    <property type="term" value="C:plasma membrane"/>
    <property type="evidence" value="ECO:0007669"/>
    <property type="project" value="TreeGrafter"/>
</dbReference>
<dbReference type="InterPro" id="IPR027417">
    <property type="entry name" value="P-loop_NTPase"/>
</dbReference>
<dbReference type="STRING" id="675511.GCA_000341735_02011"/>
<sequence>MSFYASLFTGGQNTDAADEQDDTQQASKAYGILLVDDEPNVLSALRRVFRQENYRVEVAMSGDEALHTLANGQFQLIISDYKMPGMNGAELLRRVKMLHPDIIRIMLTGEADTGAVLGAINEGAVYKFILKPWNNDDLRITVGLALEQYDLIEKNKKLQHDNVNKSKEIKRLSKLAVSDSARIAIMLHKKQLLSDRQLQELYKIKQTRKDSMLKLILEREWVAEKTIRSILRKELLIEEVSLPEFQVNPEAVELLPRSVCEQHCVLPLKVDQRQLLLVMADPLDMGLQAELRFMTGLTIETVMADIAAIKKKINAVYGDEPSFGEIETIVSALDPFETIEVVIDHEDDISLEQLLQETSEPPAIRLVNSIIIEAIRLRASDIHIQPRTKSIVVRYRIDGILFDKIYIPNQLHNQLVSRIKVMAEMDITERRRPQDGRITVKTPMRIVDLRISTLPVINGEKVVMRILDRNAQIQSIDNLDVAESEREKLLHLINKPQGIVLATGPTGSGKTTTLYALLQHGVTPTKNYLTIEEPVEYFLDSAGQVNVREKIALTFPVILRAILRQDPDVILLGEIRDFETAEVAFQAALTGHLVFSTLHTNSALATVARLIDLGLKPFIVASGLEGVISQRLVRKICTHCREVCAPDPETMRMLGPLFNTNAIEVYRGKGCENCGNTGYQGRVCLMEILALNEAMRDLITAQASFGDLRAMAVENGYRTLLDDAFDKVVAGTTTCEEILRVLGPQSLF</sequence>
<dbReference type="GO" id="GO:0016887">
    <property type="term" value="F:ATP hydrolysis activity"/>
    <property type="evidence" value="ECO:0007669"/>
    <property type="project" value="TreeGrafter"/>
</dbReference>
<dbReference type="SMART" id="SM00448">
    <property type="entry name" value="REC"/>
    <property type="match status" value="1"/>
</dbReference>
<dbReference type="Proteomes" id="UP000305881">
    <property type="component" value="Chromosome"/>
</dbReference>
<dbReference type="SUPFAM" id="SSF52540">
    <property type="entry name" value="P-loop containing nucleoside triphosphate hydrolases"/>
    <property type="match status" value="1"/>
</dbReference>
<keyword evidence="4" id="KW-0597">Phosphoprotein</keyword>
<dbReference type="Gene3D" id="3.40.50.2300">
    <property type="match status" value="1"/>
</dbReference>
<dbReference type="InterPro" id="IPR007831">
    <property type="entry name" value="T2SS_GspE_N"/>
</dbReference>
<dbReference type="PANTHER" id="PTHR30258">
    <property type="entry name" value="TYPE II SECRETION SYSTEM PROTEIN GSPE-RELATED"/>
    <property type="match status" value="1"/>
</dbReference>
<evidence type="ECO:0000259" key="5">
    <source>
        <dbReference type="PROSITE" id="PS50110"/>
    </source>
</evidence>
<dbReference type="GO" id="GO:0005524">
    <property type="term" value="F:ATP binding"/>
    <property type="evidence" value="ECO:0007669"/>
    <property type="project" value="UniProtKB-KW"/>
</dbReference>
<dbReference type="OrthoDB" id="9804785at2"/>
<evidence type="ECO:0000313" key="7">
    <source>
        <dbReference type="Proteomes" id="UP000305881"/>
    </source>
</evidence>
<comment type="similarity">
    <text evidence="1">Belongs to the GSP E family.</text>
</comment>
<dbReference type="RefSeq" id="WP_017840547.1">
    <property type="nucleotide sequence ID" value="NZ_CP035467.1"/>
</dbReference>
<dbReference type="CDD" id="cd01129">
    <property type="entry name" value="PulE-GspE-like"/>
    <property type="match status" value="1"/>
</dbReference>
<dbReference type="SUPFAM" id="SSF52172">
    <property type="entry name" value="CheY-like"/>
    <property type="match status" value="1"/>
</dbReference>
<keyword evidence="2" id="KW-0547">Nucleotide-binding</keyword>
<feature type="domain" description="Response regulatory" evidence="5">
    <location>
        <begin position="31"/>
        <end position="146"/>
    </location>
</feature>
<dbReference type="PROSITE" id="PS00662">
    <property type="entry name" value="T2SP_E"/>
    <property type="match status" value="1"/>
</dbReference>
<dbReference type="SUPFAM" id="SSF160246">
    <property type="entry name" value="EspE N-terminal domain-like"/>
    <property type="match status" value="1"/>
</dbReference>
<feature type="modified residue" description="4-aspartylphosphate" evidence="4">
    <location>
        <position position="80"/>
    </location>
</feature>
<organism evidence="6 7">
    <name type="scientific">Methylotuvimicrobium buryatense</name>
    <name type="common">Methylomicrobium buryatense</name>
    <dbReference type="NCBI Taxonomy" id="95641"/>
    <lineage>
        <taxon>Bacteria</taxon>
        <taxon>Pseudomonadati</taxon>
        <taxon>Pseudomonadota</taxon>
        <taxon>Gammaproteobacteria</taxon>
        <taxon>Methylococcales</taxon>
        <taxon>Methylococcaceae</taxon>
        <taxon>Methylotuvimicrobium</taxon>
    </lineage>
</organism>